<dbReference type="EMBL" id="JAYXHS010000002">
    <property type="protein sequence ID" value="MEC5386156.1"/>
    <property type="molecule type" value="Genomic_DNA"/>
</dbReference>
<evidence type="ECO:0000256" key="1">
    <source>
        <dbReference type="SAM" id="SignalP"/>
    </source>
</evidence>
<dbReference type="Proteomes" id="UP001331561">
    <property type="component" value="Unassembled WGS sequence"/>
</dbReference>
<keyword evidence="1" id="KW-0732">Signal</keyword>
<protein>
    <submittedName>
        <fullName evidence="2">Uncharacterized protein</fullName>
    </submittedName>
</protein>
<comment type="caution">
    <text evidence="2">The sequence shown here is derived from an EMBL/GenBank/DDBJ whole genome shotgun (WGS) entry which is preliminary data.</text>
</comment>
<feature type="chain" id="PRO_5047141531" evidence="1">
    <location>
        <begin position="32"/>
        <end position="290"/>
    </location>
</feature>
<evidence type="ECO:0000313" key="2">
    <source>
        <dbReference type="EMBL" id="MEC5386156.1"/>
    </source>
</evidence>
<dbReference type="PROSITE" id="PS51318">
    <property type="entry name" value="TAT"/>
    <property type="match status" value="1"/>
</dbReference>
<proteinExistence type="predicted"/>
<reference evidence="2 3" key="1">
    <citation type="submission" date="2024-01" db="EMBL/GenBank/DDBJ databases">
        <title>Uliginosibacterium soil sp. nov.</title>
        <authorList>
            <person name="Lv Y."/>
        </authorList>
    </citation>
    <scope>NUCLEOTIDE SEQUENCE [LARGE SCALE GENOMIC DNA]</scope>
    <source>
        <strain evidence="2 3">H3</strain>
    </source>
</reference>
<dbReference type="InterPro" id="IPR006311">
    <property type="entry name" value="TAT_signal"/>
</dbReference>
<organism evidence="2 3">
    <name type="scientific">Uliginosibacterium silvisoli</name>
    <dbReference type="NCBI Taxonomy" id="3114758"/>
    <lineage>
        <taxon>Bacteria</taxon>
        <taxon>Pseudomonadati</taxon>
        <taxon>Pseudomonadota</taxon>
        <taxon>Betaproteobacteria</taxon>
        <taxon>Rhodocyclales</taxon>
        <taxon>Zoogloeaceae</taxon>
        <taxon>Uliginosibacterium</taxon>
    </lineage>
</organism>
<gene>
    <name evidence="2" type="ORF">VVD49_10490</name>
</gene>
<evidence type="ECO:0000313" key="3">
    <source>
        <dbReference type="Proteomes" id="UP001331561"/>
    </source>
</evidence>
<name>A0ABU6K3Y8_9RHOO</name>
<dbReference type="RefSeq" id="WP_327599131.1">
    <property type="nucleotide sequence ID" value="NZ_JAYXHS010000002.1"/>
</dbReference>
<sequence length="290" mass="32133">MKQQSHRRLIRTALVASLLGSLGVAIPPASAADAPTPGINPAPTAKDWADISKLPDWSGVWLPDRKHVNAPFAGKAVPPWNEKAAKYIAEQQALEKAGKPNNIYIDCLPEGMPSFVVMTLNSSEFLFTPGRVTLLNEFDGNRTRRIYTDGRPHPEDPDLTFNGHSIGKWEGDTLVVDTVGIHPQTYIPIGQAVGIPNNGDVHIIERIHLVEKDRLNIDLEVHAPHVLREPWKITKSFLRSRERRDDIVEASCRQGDFYARVDPKTGNHVWVEIPKEAGGAPLPTARALDR</sequence>
<accession>A0ABU6K3Y8</accession>
<feature type="signal peptide" evidence="1">
    <location>
        <begin position="1"/>
        <end position="31"/>
    </location>
</feature>
<keyword evidence="3" id="KW-1185">Reference proteome</keyword>